<dbReference type="GO" id="GO:0046872">
    <property type="term" value="F:metal ion binding"/>
    <property type="evidence" value="ECO:0007669"/>
    <property type="project" value="UniProtKB-KW"/>
</dbReference>
<proteinExistence type="inferred from homology"/>
<keyword evidence="4" id="KW-0479">Metal-binding</keyword>
<dbReference type="GO" id="GO:0042132">
    <property type="term" value="F:fructose 1,6-bisphosphate 1-phosphatase activity"/>
    <property type="evidence" value="ECO:0007669"/>
    <property type="project" value="UniProtKB-EC"/>
</dbReference>
<dbReference type="SUPFAM" id="SSF56655">
    <property type="entry name" value="Carbohydrate phosphatase"/>
    <property type="match status" value="1"/>
</dbReference>
<dbReference type="GO" id="GO:0006094">
    <property type="term" value="P:gluconeogenesis"/>
    <property type="evidence" value="ECO:0007669"/>
    <property type="project" value="InterPro"/>
</dbReference>
<dbReference type="InterPro" id="IPR004464">
    <property type="entry name" value="FBPase_class-2/SBPase"/>
</dbReference>
<dbReference type="AlphaFoldDB" id="A0A0G0QPA8"/>
<evidence type="ECO:0000256" key="4">
    <source>
        <dbReference type="ARBA" id="ARBA00022723"/>
    </source>
</evidence>
<dbReference type="Gene3D" id="3.30.540.10">
    <property type="entry name" value="Fructose-1,6-Bisphosphatase, subunit A, domain 1"/>
    <property type="match status" value="1"/>
</dbReference>
<keyword evidence="5" id="KW-0378">Hydrolase</keyword>
<dbReference type="PANTHER" id="PTHR30447">
    <property type="entry name" value="FRUCTOSE-1,6-BISPHOSPHATASE CLASS 2"/>
    <property type="match status" value="1"/>
</dbReference>
<dbReference type="Proteomes" id="UP000034881">
    <property type="component" value="Unassembled WGS sequence"/>
</dbReference>
<accession>A0A0G0QPA8</accession>
<evidence type="ECO:0000256" key="3">
    <source>
        <dbReference type="ARBA" id="ARBA00013093"/>
    </source>
</evidence>
<dbReference type="PANTHER" id="PTHR30447:SF0">
    <property type="entry name" value="FRUCTOSE-1,6-BISPHOSPHATASE 1 CLASS 2-RELATED"/>
    <property type="match status" value="1"/>
</dbReference>
<reference evidence="8 9" key="1">
    <citation type="journal article" date="2015" name="Nature">
        <title>rRNA introns, odd ribosomes, and small enigmatic genomes across a large radiation of phyla.</title>
        <authorList>
            <person name="Brown C.T."/>
            <person name="Hug L.A."/>
            <person name="Thomas B.C."/>
            <person name="Sharon I."/>
            <person name="Castelle C.J."/>
            <person name="Singh A."/>
            <person name="Wilkins M.J."/>
            <person name="Williams K.H."/>
            <person name="Banfield J.F."/>
        </authorList>
    </citation>
    <scope>NUCLEOTIDE SEQUENCE [LARGE SCALE GENOMIC DNA]</scope>
</reference>
<evidence type="ECO:0000313" key="9">
    <source>
        <dbReference type="Proteomes" id="UP000034881"/>
    </source>
</evidence>
<name>A0A0G0QPA8_9BACT</name>
<sequence length="328" mass="35995">MVKVRDYIIRATELTAINVWKLIVEKRFASTDLLTEEESKSREKLIDQTGADTMRAALTDIPFTLKVVGSEGRKHVHQYGEALPTLEGVFGSGSRKMDMVNDVVEGSKAAKLNSPGAVSIIAVSSDKGLMATPKDIDYMDKLFGPPQLRGKISFQKSIEENLMQVVITFGVKPSKINVVVMDRDRNAHLINACQRFGVKLILIKAGDLMPAVLACTDPIKHKKGIFLVMGIGGFEEGILSAVAAKALGAVGEGRGWSADLETNKKYSSFWSLDELISGKREECLVSISAITEDTWFNLPKVRLTPEGYEVTTLTVSDMGVKIEKRVHH</sequence>
<organism evidence="8 9">
    <name type="scientific">Candidatus Daviesbacteria bacterium GW2011_GWC2_40_12</name>
    <dbReference type="NCBI Taxonomy" id="1618431"/>
    <lineage>
        <taxon>Bacteria</taxon>
        <taxon>Candidatus Daviesiibacteriota</taxon>
    </lineage>
</organism>
<comment type="caution">
    <text evidence="8">The sequence shown here is derived from an EMBL/GenBank/DDBJ whole genome shotgun (WGS) entry which is preliminary data.</text>
</comment>
<dbReference type="GO" id="GO:0005829">
    <property type="term" value="C:cytosol"/>
    <property type="evidence" value="ECO:0007669"/>
    <property type="project" value="TreeGrafter"/>
</dbReference>
<dbReference type="GO" id="GO:0006071">
    <property type="term" value="P:glycerol metabolic process"/>
    <property type="evidence" value="ECO:0007669"/>
    <property type="project" value="InterPro"/>
</dbReference>
<keyword evidence="6" id="KW-0464">Manganese</keyword>
<keyword evidence="7" id="KW-0119">Carbohydrate metabolism</keyword>
<gene>
    <name evidence="8" type="ORF">UT77_C0003G0044</name>
</gene>
<evidence type="ECO:0000256" key="1">
    <source>
        <dbReference type="ARBA" id="ARBA00001273"/>
    </source>
</evidence>
<protein>
    <recommendedName>
        <fullName evidence="3">fructose-bisphosphatase</fullName>
        <ecNumber evidence="3">3.1.3.11</ecNumber>
    </recommendedName>
</protein>
<evidence type="ECO:0000256" key="7">
    <source>
        <dbReference type="ARBA" id="ARBA00023277"/>
    </source>
</evidence>
<evidence type="ECO:0000313" key="8">
    <source>
        <dbReference type="EMBL" id="KKR42249.1"/>
    </source>
</evidence>
<dbReference type="GO" id="GO:0030388">
    <property type="term" value="P:fructose 1,6-bisphosphate metabolic process"/>
    <property type="evidence" value="ECO:0007669"/>
    <property type="project" value="TreeGrafter"/>
</dbReference>
<evidence type="ECO:0000256" key="6">
    <source>
        <dbReference type="ARBA" id="ARBA00023211"/>
    </source>
</evidence>
<dbReference type="EMBL" id="LBYB01000003">
    <property type="protein sequence ID" value="KKR42249.1"/>
    <property type="molecule type" value="Genomic_DNA"/>
</dbReference>
<evidence type="ECO:0000256" key="2">
    <source>
        <dbReference type="ARBA" id="ARBA00008989"/>
    </source>
</evidence>
<dbReference type="Pfam" id="PF03320">
    <property type="entry name" value="FBPase_glpX"/>
    <property type="match status" value="1"/>
</dbReference>
<comment type="similarity">
    <text evidence="2">Belongs to the FBPase class 2 family.</text>
</comment>
<evidence type="ECO:0000256" key="5">
    <source>
        <dbReference type="ARBA" id="ARBA00022801"/>
    </source>
</evidence>
<dbReference type="EC" id="3.1.3.11" evidence="3"/>
<comment type="catalytic activity">
    <reaction evidence="1">
        <text>beta-D-fructose 1,6-bisphosphate + H2O = beta-D-fructose 6-phosphate + phosphate</text>
        <dbReference type="Rhea" id="RHEA:11064"/>
        <dbReference type="ChEBI" id="CHEBI:15377"/>
        <dbReference type="ChEBI" id="CHEBI:32966"/>
        <dbReference type="ChEBI" id="CHEBI:43474"/>
        <dbReference type="ChEBI" id="CHEBI:57634"/>
        <dbReference type="EC" id="3.1.3.11"/>
    </reaction>
</comment>
<dbReference type="Gene3D" id="3.40.190.90">
    <property type="match status" value="1"/>
</dbReference>